<dbReference type="Proteomes" id="UP001233999">
    <property type="component" value="Unassembled WGS sequence"/>
</dbReference>
<evidence type="ECO:0000256" key="1">
    <source>
        <dbReference type="SAM" id="Phobius"/>
    </source>
</evidence>
<keyword evidence="1" id="KW-1133">Transmembrane helix</keyword>
<reference evidence="2" key="1">
    <citation type="journal article" date="2023" name="IScience">
        <title>Live-bearing cockroach genome reveals convergent evolutionary mechanisms linked to viviparity in insects and beyond.</title>
        <authorList>
            <person name="Fouks B."/>
            <person name="Harrison M.C."/>
            <person name="Mikhailova A.A."/>
            <person name="Marchal E."/>
            <person name="English S."/>
            <person name="Carruthers M."/>
            <person name="Jennings E.C."/>
            <person name="Chiamaka E.L."/>
            <person name="Frigard R.A."/>
            <person name="Pippel M."/>
            <person name="Attardo G.M."/>
            <person name="Benoit J.B."/>
            <person name="Bornberg-Bauer E."/>
            <person name="Tobe S.S."/>
        </authorList>
    </citation>
    <scope>NUCLEOTIDE SEQUENCE</scope>
    <source>
        <strain evidence="2">Stay&amp;Tobe</strain>
    </source>
</reference>
<comment type="caution">
    <text evidence="2">The sequence shown here is derived from an EMBL/GenBank/DDBJ whole genome shotgun (WGS) entry which is preliminary data.</text>
</comment>
<protein>
    <submittedName>
        <fullName evidence="2">Uncharacterized protein</fullName>
    </submittedName>
</protein>
<dbReference type="AlphaFoldDB" id="A0AAD7ZRC2"/>
<evidence type="ECO:0000313" key="2">
    <source>
        <dbReference type="EMBL" id="KAJ9585439.1"/>
    </source>
</evidence>
<sequence length="84" mass="9897">AGYSLILIFTLWTSFLIYFLTRLLTFLPFILFPLYRLHLYFIRVSKSELTLFNYQFTDICVPCYNSISNTIGILCDSTVDFLTM</sequence>
<gene>
    <name evidence="2" type="ORF">L9F63_002747</name>
</gene>
<reference evidence="2" key="2">
    <citation type="submission" date="2023-05" db="EMBL/GenBank/DDBJ databases">
        <authorList>
            <person name="Fouks B."/>
        </authorList>
    </citation>
    <scope>NUCLEOTIDE SEQUENCE</scope>
    <source>
        <strain evidence="2">Stay&amp;Tobe</strain>
        <tissue evidence="2">Testes</tissue>
    </source>
</reference>
<name>A0AAD7ZRC2_DIPPU</name>
<feature type="transmembrane region" description="Helical" evidence="1">
    <location>
        <begin position="6"/>
        <end position="35"/>
    </location>
</feature>
<evidence type="ECO:0000313" key="3">
    <source>
        <dbReference type="Proteomes" id="UP001233999"/>
    </source>
</evidence>
<organism evidence="2 3">
    <name type="scientific">Diploptera punctata</name>
    <name type="common">Pacific beetle cockroach</name>
    <dbReference type="NCBI Taxonomy" id="6984"/>
    <lineage>
        <taxon>Eukaryota</taxon>
        <taxon>Metazoa</taxon>
        <taxon>Ecdysozoa</taxon>
        <taxon>Arthropoda</taxon>
        <taxon>Hexapoda</taxon>
        <taxon>Insecta</taxon>
        <taxon>Pterygota</taxon>
        <taxon>Neoptera</taxon>
        <taxon>Polyneoptera</taxon>
        <taxon>Dictyoptera</taxon>
        <taxon>Blattodea</taxon>
        <taxon>Blaberoidea</taxon>
        <taxon>Blaberidae</taxon>
        <taxon>Diplopterinae</taxon>
        <taxon>Diploptera</taxon>
    </lineage>
</organism>
<proteinExistence type="predicted"/>
<accession>A0AAD7ZRC2</accession>
<dbReference type="EMBL" id="JASPKZ010007270">
    <property type="protein sequence ID" value="KAJ9585439.1"/>
    <property type="molecule type" value="Genomic_DNA"/>
</dbReference>
<feature type="non-terminal residue" evidence="2">
    <location>
        <position position="84"/>
    </location>
</feature>
<keyword evidence="3" id="KW-1185">Reference proteome</keyword>
<feature type="non-terminal residue" evidence="2">
    <location>
        <position position="1"/>
    </location>
</feature>
<keyword evidence="1" id="KW-0472">Membrane</keyword>
<keyword evidence="1" id="KW-0812">Transmembrane</keyword>